<evidence type="ECO:0000313" key="2">
    <source>
        <dbReference type="EMBL" id="KOF96127.1"/>
    </source>
</evidence>
<dbReference type="AlphaFoldDB" id="A0A0L8I3S9"/>
<accession>A0A0L8I3S9</accession>
<sequence>MYLPCGTSMHVLCIGVSPEIFGYVCVVVVFFKHDQGPPFVVGLVSLFQTLSSSLHLGSFSIPLRDSLLSVRSQEMLLFLAILNNSF</sequence>
<gene>
    <name evidence="2" type="ORF">OCBIM_22036281mg</name>
</gene>
<proteinExistence type="predicted"/>
<evidence type="ECO:0000256" key="1">
    <source>
        <dbReference type="SAM" id="Phobius"/>
    </source>
</evidence>
<reference evidence="2" key="1">
    <citation type="submission" date="2015-07" db="EMBL/GenBank/DDBJ databases">
        <title>MeaNS - Measles Nucleotide Surveillance Program.</title>
        <authorList>
            <person name="Tran T."/>
            <person name="Druce J."/>
        </authorList>
    </citation>
    <scope>NUCLEOTIDE SEQUENCE</scope>
    <source>
        <strain evidence="2">UCB-OBI-ISO-001</strain>
        <tissue evidence="2">Gonad</tissue>
    </source>
</reference>
<keyword evidence="1" id="KW-0472">Membrane</keyword>
<keyword evidence="1" id="KW-0812">Transmembrane</keyword>
<feature type="transmembrane region" description="Helical" evidence="1">
    <location>
        <begin position="12"/>
        <end position="33"/>
    </location>
</feature>
<name>A0A0L8I3S9_OCTBM</name>
<dbReference type="EMBL" id="KQ416628">
    <property type="protein sequence ID" value="KOF96127.1"/>
    <property type="molecule type" value="Genomic_DNA"/>
</dbReference>
<protein>
    <submittedName>
        <fullName evidence="2">Uncharacterized protein</fullName>
    </submittedName>
</protein>
<organism evidence="2">
    <name type="scientific">Octopus bimaculoides</name>
    <name type="common">California two-spotted octopus</name>
    <dbReference type="NCBI Taxonomy" id="37653"/>
    <lineage>
        <taxon>Eukaryota</taxon>
        <taxon>Metazoa</taxon>
        <taxon>Spiralia</taxon>
        <taxon>Lophotrochozoa</taxon>
        <taxon>Mollusca</taxon>
        <taxon>Cephalopoda</taxon>
        <taxon>Coleoidea</taxon>
        <taxon>Octopodiformes</taxon>
        <taxon>Octopoda</taxon>
        <taxon>Incirrata</taxon>
        <taxon>Octopodidae</taxon>
        <taxon>Octopus</taxon>
    </lineage>
</organism>
<keyword evidence="1" id="KW-1133">Transmembrane helix</keyword>